<comment type="subcellular location">
    <subcellularLocation>
        <location evidence="1">Membrane</location>
        <topology evidence="1">Single-pass type IV membrane protein</topology>
    </subcellularLocation>
</comment>
<keyword evidence="4 9" id="KW-0812">Transmembrane</keyword>
<dbReference type="PANTHER" id="PTHR19957:SF3">
    <property type="entry name" value="SYNTAXIN-5"/>
    <property type="match status" value="1"/>
</dbReference>
<keyword evidence="7 9" id="KW-0472">Membrane</keyword>
<dbReference type="GO" id="GO:0005484">
    <property type="term" value="F:SNAP receptor activity"/>
    <property type="evidence" value="ECO:0007669"/>
    <property type="project" value="InterPro"/>
</dbReference>
<dbReference type="PROSITE" id="PS50192">
    <property type="entry name" value="T_SNARE"/>
    <property type="match status" value="1"/>
</dbReference>
<dbReference type="InterPro" id="IPR045242">
    <property type="entry name" value="Syntaxin"/>
</dbReference>
<keyword evidence="5 9" id="KW-1133">Transmembrane helix</keyword>
<dbReference type="OrthoDB" id="421009at2759"/>
<dbReference type="GO" id="GO:0000139">
    <property type="term" value="C:Golgi membrane"/>
    <property type="evidence" value="ECO:0007669"/>
    <property type="project" value="TreeGrafter"/>
</dbReference>
<dbReference type="GO" id="GO:0006906">
    <property type="term" value="P:vesicle fusion"/>
    <property type="evidence" value="ECO:0007669"/>
    <property type="project" value="TreeGrafter"/>
</dbReference>
<evidence type="ECO:0000256" key="1">
    <source>
        <dbReference type="ARBA" id="ARBA00004211"/>
    </source>
</evidence>
<sequence>MSHLRRRIGSESESQPLILVDSPSAPRPAPSRLDNARGFVEGGNLIGDGALKKINMSRDRTQEFATAIRSFQGKHIVRAVAAQDPNRAKNLQSYGEFMMLARTIGRNISSTYSKLEKLTLLAKRKSLFNDQPTEIQELTYIIKEDLSSLNGQIARLQEVTKHQNESRNKSKTQHLRSHSSNVVLALQSKLASMSSQFKHVLEVRTENMKEAKKRREQFSQAPVATNLPTSNFGGKMQGSLLLAQDDAVTIDLGAQGGVQPQQRQQQMQIVPYDETDQYITSRADTMANIESTIVELGGIFQQLAHMVKEQEEMVDRIDTNIQDSEMNVEAAHREILKYFQSVTSNRWLMIKIFGVLIFFFMFFLIFMA</sequence>
<dbReference type="InterPro" id="IPR000727">
    <property type="entry name" value="T_SNARE_dom"/>
</dbReference>
<comment type="similarity">
    <text evidence="2">Belongs to the syntaxin family.</text>
</comment>
<evidence type="ECO:0000313" key="12">
    <source>
        <dbReference type="Proteomes" id="UP000479000"/>
    </source>
</evidence>
<evidence type="ECO:0000256" key="3">
    <source>
        <dbReference type="ARBA" id="ARBA00022448"/>
    </source>
</evidence>
<evidence type="ECO:0000256" key="6">
    <source>
        <dbReference type="ARBA" id="ARBA00023054"/>
    </source>
</evidence>
<dbReference type="CDD" id="cd15844">
    <property type="entry name" value="SNARE_syntaxin5"/>
    <property type="match status" value="1"/>
</dbReference>
<keyword evidence="12" id="KW-1185">Reference proteome</keyword>
<protein>
    <recommendedName>
        <fullName evidence="10">t-SNARE coiled-coil homology domain-containing protein</fullName>
    </recommendedName>
</protein>
<feature type="transmembrane region" description="Helical" evidence="9">
    <location>
        <begin position="347"/>
        <end position="367"/>
    </location>
</feature>
<dbReference type="Pfam" id="PF05739">
    <property type="entry name" value="SNARE"/>
    <property type="match status" value="1"/>
</dbReference>
<dbReference type="PROSITE" id="PS00914">
    <property type="entry name" value="SYNTAXIN"/>
    <property type="match status" value="1"/>
</dbReference>
<evidence type="ECO:0000256" key="8">
    <source>
        <dbReference type="SAM" id="MobiDB-lite"/>
    </source>
</evidence>
<evidence type="ECO:0000259" key="10">
    <source>
        <dbReference type="PROSITE" id="PS50192"/>
    </source>
</evidence>
<dbReference type="EMBL" id="CADCXU010017460">
    <property type="protein sequence ID" value="CAB0006217.1"/>
    <property type="molecule type" value="Genomic_DNA"/>
</dbReference>
<dbReference type="GO" id="GO:0048278">
    <property type="term" value="P:vesicle docking"/>
    <property type="evidence" value="ECO:0007669"/>
    <property type="project" value="TreeGrafter"/>
</dbReference>
<keyword evidence="3" id="KW-0813">Transport</keyword>
<dbReference type="SUPFAM" id="SSF47661">
    <property type="entry name" value="t-snare proteins"/>
    <property type="match status" value="1"/>
</dbReference>
<proteinExistence type="inferred from homology"/>
<feature type="domain" description="T-SNARE coiled-coil homology" evidence="10">
    <location>
        <begin position="276"/>
        <end position="338"/>
    </location>
</feature>
<dbReference type="Proteomes" id="UP000479000">
    <property type="component" value="Unassembled WGS sequence"/>
</dbReference>
<evidence type="ECO:0000313" key="11">
    <source>
        <dbReference type="EMBL" id="CAB0006217.1"/>
    </source>
</evidence>
<dbReference type="SMART" id="SM00397">
    <property type="entry name" value="t_SNARE"/>
    <property type="match status" value="1"/>
</dbReference>
<accession>A0A6H5GQ89</accession>
<dbReference type="GO" id="GO:0006888">
    <property type="term" value="P:endoplasmic reticulum to Golgi vesicle-mediated transport"/>
    <property type="evidence" value="ECO:0007669"/>
    <property type="project" value="TreeGrafter"/>
</dbReference>
<evidence type="ECO:0000256" key="9">
    <source>
        <dbReference type="SAM" id="Phobius"/>
    </source>
</evidence>
<dbReference type="GO" id="GO:0031201">
    <property type="term" value="C:SNARE complex"/>
    <property type="evidence" value="ECO:0007669"/>
    <property type="project" value="TreeGrafter"/>
</dbReference>
<reference evidence="11 12" key="1">
    <citation type="submission" date="2020-02" db="EMBL/GenBank/DDBJ databases">
        <authorList>
            <person name="Ferguson B K."/>
        </authorList>
    </citation>
    <scope>NUCLEOTIDE SEQUENCE [LARGE SCALE GENOMIC DNA]</scope>
</reference>
<keyword evidence="6" id="KW-0175">Coiled coil</keyword>
<dbReference type="GO" id="GO:0006886">
    <property type="term" value="P:intracellular protein transport"/>
    <property type="evidence" value="ECO:0007669"/>
    <property type="project" value="InterPro"/>
</dbReference>
<dbReference type="InterPro" id="IPR006012">
    <property type="entry name" value="Syntaxin/epimorphin_CS"/>
</dbReference>
<evidence type="ECO:0000256" key="4">
    <source>
        <dbReference type="ARBA" id="ARBA00022692"/>
    </source>
</evidence>
<evidence type="ECO:0000256" key="5">
    <source>
        <dbReference type="ARBA" id="ARBA00022989"/>
    </source>
</evidence>
<name>A0A6H5GQ89_9HEMI</name>
<dbReference type="PANTHER" id="PTHR19957">
    <property type="entry name" value="SYNTAXIN"/>
    <property type="match status" value="1"/>
</dbReference>
<organism evidence="11 12">
    <name type="scientific">Nesidiocoris tenuis</name>
    <dbReference type="NCBI Taxonomy" id="355587"/>
    <lineage>
        <taxon>Eukaryota</taxon>
        <taxon>Metazoa</taxon>
        <taxon>Ecdysozoa</taxon>
        <taxon>Arthropoda</taxon>
        <taxon>Hexapoda</taxon>
        <taxon>Insecta</taxon>
        <taxon>Pterygota</taxon>
        <taxon>Neoptera</taxon>
        <taxon>Paraneoptera</taxon>
        <taxon>Hemiptera</taxon>
        <taxon>Heteroptera</taxon>
        <taxon>Panheteroptera</taxon>
        <taxon>Cimicomorpha</taxon>
        <taxon>Miridae</taxon>
        <taxon>Dicyphina</taxon>
        <taxon>Nesidiocoris</taxon>
    </lineage>
</organism>
<dbReference type="Gene3D" id="1.20.58.70">
    <property type="match status" value="1"/>
</dbReference>
<gene>
    <name evidence="11" type="ORF">NTEN_LOCUS11694</name>
</gene>
<evidence type="ECO:0000256" key="7">
    <source>
        <dbReference type="ARBA" id="ARBA00023136"/>
    </source>
</evidence>
<dbReference type="InterPro" id="IPR010989">
    <property type="entry name" value="SNARE"/>
</dbReference>
<dbReference type="GO" id="GO:0000149">
    <property type="term" value="F:SNARE binding"/>
    <property type="evidence" value="ECO:0007669"/>
    <property type="project" value="TreeGrafter"/>
</dbReference>
<dbReference type="AlphaFoldDB" id="A0A6H5GQ89"/>
<evidence type="ECO:0000256" key="2">
    <source>
        <dbReference type="ARBA" id="ARBA00009063"/>
    </source>
</evidence>
<feature type="region of interest" description="Disordered" evidence="8">
    <location>
        <begin position="1"/>
        <end position="36"/>
    </location>
</feature>